<sequence>MANVGDHCQVCNPASAVDSGWLIVTKTTVICTTAKSYLRCRACGAIAGTTTRPATEFEIAKWAHKKVASRSDDPNGVRRN</sequence>
<accession>A0A2S8GID9</accession>
<reference evidence="1 2" key="1">
    <citation type="submission" date="2018-02" db="EMBL/GenBank/DDBJ databases">
        <title>Comparative genomes isolates from brazilian mangrove.</title>
        <authorList>
            <person name="Araujo J.E."/>
            <person name="Taketani R.G."/>
            <person name="Silva M.C.P."/>
            <person name="Loureco M.V."/>
            <person name="Andreote F.D."/>
        </authorList>
    </citation>
    <scope>NUCLEOTIDE SEQUENCE [LARGE SCALE GENOMIC DNA]</scope>
    <source>
        <strain evidence="1 2">Nap-Phe MGV</strain>
    </source>
</reference>
<name>A0A2S8GID9_9BACT</name>
<proteinExistence type="predicted"/>
<evidence type="ECO:0000313" key="1">
    <source>
        <dbReference type="EMBL" id="PQO44207.1"/>
    </source>
</evidence>
<dbReference type="Proteomes" id="UP000237819">
    <property type="component" value="Unassembled WGS sequence"/>
</dbReference>
<dbReference type="EMBL" id="PUHZ01000020">
    <property type="protein sequence ID" value="PQO44207.1"/>
    <property type="molecule type" value="Genomic_DNA"/>
</dbReference>
<gene>
    <name evidence="1" type="ORF">C5Y93_19740</name>
</gene>
<dbReference type="AlphaFoldDB" id="A0A2S8GID9"/>
<protein>
    <submittedName>
        <fullName evidence="1">Uncharacterized protein</fullName>
    </submittedName>
</protein>
<organism evidence="1 2">
    <name type="scientific">Blastopirellula marina</name>
    <dbReference type="NCBI Taxonomy" id="124"/>
    <lineage>
        <taxon>Bacteria</taxon>
        <taxon>Pseudomonadati</taxon>
        <taxon>Planctomycetota</taxon>
        <taxon>Planctomycetia</taxon>
        <taxon>Pirellulales</taxon>
        <taxon>Pirellulaceae</taxon>
        <taxon>Blastopirellula</taxon>
    </lineage>
</organism>
<comment type="caution">
    <text evidence="1">The sequence shown here is derived from an EMBL/GenBank/DDBJ whole genome shotgun (WGS) entry which is preliminary data.</text>
</comment>
<evidence type="ECO:0000313" key="2">
    <source>
        <dbReference type="Proteomes" id="UP000237819"/>
    </source>
</evidence>